<dbReference type="InterPro" id="IPR011990">
    <property type="entry name" value="TPR-like_helical_dom_sf"/>
</dbReference>
<dbReference type="AlphaFoldDB" id="A0A5B9R4V4"/>
<name>A0A5B9R4V4_9BACT</name>
<reference evidence="2 3" key="1">
    <citation type="submission" date="2019-08" db="EMBL/GenBank/DDBJ databases">
        <title>Deep-cultivation of Planctomycetes and their phenomic and genomic characterization uncovers novel biology.</title>
        <authorList>
            <person name="Wiegand S."/>
            <person name="Jogler M."/>
            <person name="Boedeker C."/>
            <person name="Pinto D."/>
            <person name="Vollmers J."/>
            <person name="Rivas-Marin E."/>
            <person name="Kohn T."/>
            <person name="Peeters S.H."/>
            <person name="Heuer A."/>
            <person name="Rast P."/>
            <person name="Oberbeckmann S."/>
            <person name="Bunk B."/>
            <person name="Jeske O."/>
            <person name="Meyerdierks A."/>
            <person name="Storesund J.E."/>
            <person name="Kallscheuer N."/>
            <person name="Luecker S."/>
            <person name="Lage O.M."/>
            <person name="Pohl T."/>
            <person name="Merkel B.J."/>
            <person name="Hornburger P."/>
            <person name="Mueller R.-W."/>
            <person name="Bruemmer F."/>
            <person name="Labrenz M."/>
            <person name="Spormann A.M."/>
            <person name="Op den Camp H."/>
            <person name="Overmann J."/>
            <person name="Amann R."/>
            <person name="Jetten M.S.M."/>
            <person name="Mascher T."/>
            <person name="Medema M.H."/>
            <person name="Devos D.P."/>
            <person name="Kaster A.-K."/>
            <person name="Ovreas L."/>
            <person name="Rohde M."/>
            <person name="Galperin M.Y."/>
            <person name="Jogler C."/>
        </authorList>
    </citation>
    <scope>NUCLEOTIDE SEQUENCE [LARGE SCALE GENOMIC DNA]</scope>
    <source>
        <strain evidence="2 3">UC8</strain>
    </source>
</reference>
<dbReference type="Pfam" id="PF13432">
    <property type="entry name" value="TPR_16"/>
    <property type="match status" value="1"/>
</dbReference>
<evidence type="ECO:0000313" key="3">
    <source>
        <dbReference type="Proteomes" id="UP000325286"/>
    </source>
</evidence>
<organism evidence="2 3">
    <name type="scientific">Roseimaritima ulvae</name>
    <dbReference type="NCBI Taxonomy" id="980254"/>
    <lineage>
        <taxon>Bacteria</taxon>
        <taxon>Pseudomonadati</taxon>
        <taxon>Planctomycetota</taxon>
        <taxon>Planctomycetia</taxon>
        <taxon>Pirellulales</taxon>
        <taxon>Pirellulaceae</taxon>
        <taxon>Roseimaritima</taxon>
    </lineage>
</organism>
<gene>
    <name evidence="2" type="ORF">UC8_35350</name>
</gene>
<dbReference type="PROSITE" id="PS50005">
    <property type="entry name" value="TPR"/>
    <property type="match status" value="1"/>
</dbReference>
<sequence>MQRLTGWYTFFFLAIGTLLASSPPGWGQAGSISEQTPSGAEVPLLEGITVHRYQVTTDSPLAQRYFDQGLNLSYAFNHDEAIRSFEQAIQFDPDCVMAWWGIALCNGPHINNPLMDQPRSQAAWQAIEKAKAACDSATATEQALITALKSRYTADAKANVEERPMFDKRYAMSMRRVHQQFPDNDDVTVLYAESLMDLRPWDLWSPDGQPRPETPTILSLLETVLQRNPNHPGANHLYIHAVEASNEPQRAMAAADRLRTLMPGSGHMVHMPAHIDVRTGKWAQASDQNEHSMRVDQEYRKASPKQGFYSVYMLHNPHFLAFTCMMEGRRERAEQAAKQMLAGITPELLQHSAPLADPFMAIEYQVLVRFGQWDAVLKMPEPPAGLPLTTALWRFARATALAAKRDIPVAEAEQKLFRAAVAAVPNETMGAINKAEDILKVAEHVLAGELAFQKGDIETAIAQLQQGVAAESALLYMEPPEWIQPVRHSLGAVLVAAEKWQQAEQVYRADLVQWPENGWALYGLAQCLKAQHDEAGAADALKRFRAAWGRADTQIGATCLCVLEP</sequence>
<dbReference type="Proteomes" id="UP000325286">
    <property type="component" value="Chromosome"/>
</dbReference>
<feature type="repeat" description="TPR" evidence="1">
    <location>
        <begin position="62"/>
        <end position="95"/>
    </location>
</feature>
<dbReference type="EMBL" id="CP042914">
    <property type="protein sequence ID" value="QEG41511.1"/>
    <property type="molecule type" value="Genomic_DNA"/>
</dbReference>
<proteinExistence type="predicted"/>
<dbReference type="SMART" id="SM00028">
    <property type="entry name" value="TPR"/>
    <property type="match status" value="3"/>
</dbReference>
<evidence type="ECO:0000256" key="1">
    <source>
        <dbReference type="PROSITE-ProRule" id="PRU00339"/>
    </source>
</evidence>
<dbReference type="PANTHER" id="PTHR45588:SF1">
    <property type="entry name" value="WW DOMAIN-CONTAINING PROTEIN"/>
    <property type="match status" value="1"/>
</dbReference>
<dbReference type="RefSeq" id="WP_084426857.1">
    <property type="nucleotide sequence ID" value="NZ_CP042914.1"/>
</dbReference>
<dbReference type="SUPFAM" id="SSF48452">
    <property type="entry name" value="TPR-like"/>
    <property type="match status" value="2"/>
</dbReference>
<keyword evidence="1" id="KW-0802">TPR repeat</keyword>
<protein>
    <submittedName>
        <fullName evidence="2">Tetratricopeptide repeat protein</fullName>
    </submittedName>
</protein>
<dbReference type="Gene3D" id="1.25.40.10">
    <property type="entry name" value="Tetratricopeptide repeat domain"/>
    <property type="match status" value="2"/>
</dbReference>
<accession>A0A5B9R4V4</accession>
<dbReference type="PANTHER" id="PTHR45588">
    <property type="entry name" value="TPR DOMAIN-CONTAINING PROTEIN"/>
    <property type="match status" value="1"/>
</dbReference>
<dbReference type="InterPro" id="IPR019734">
    <property type="entry name" value="TPR_rpt"/>
</dbReference>
<dbReference type="KEGG" id="rul:UC8_35350"/>
<keyword evidence="3" id="KW-1185">Reference proteome</keyword>
<evidence type="ECO:0000313" key="2">
    <source>
        <dbReference type="EMBL" id="QEG41511.1"/>
    </source>
</evidence>